<evidence type="ECO:0008006" key="4">
    <source>
        <dbReference type="Google" id="ProtNLM"/>
    </source>
</evidence>
<feature type="transmembrane region" description="Helical" evidence="1">
    <location>
        <begin position="44"/>
        <end position="64"/>
    </location>
</feature>
<proteinExistence type="predicted"/>
<organism evidence="2 3">
    <name type="scientific">Algoriphagus pacificus</name>
    <dbReference type="NCBI Taxonomy" id="2811234"/>
    <lineage>
        <taxon>Bacteria</taxon>
        <taxon>Pseudomonadati</taxon>
        <taxon>Bacteroidota</taxon>
        <taxon>Cytophagia</taxon>
        <taxon>Cytophagales</taxon>
        <taxon>Cyclobacteriaceae</taxon>
        <taxon>Algoriphagus</taxon>
    </lineage>
</organism>
<dbReference type="Proteomes" id="UP000664480">
    <property type="component" value="Unassembled WGS sequence"/>
</dbReference>
<keyword evidence="3" id="KW-1185">Reference proteome</keyword>
<sequence>MMQFDPSIPFLWLCVFVGIIFLILLFQVWSIFKSNISKKQKTVKIILHAFLSLSLIGFLVHPTWRSELASDPALVHPKSFPSEQINFFKDSLGIRKSFAIDQFKGQGNPVYLIGSDYSNVELNKLSSHIIQRVPAHQDNELTFLTWKGIVHKGEVQKIKGKIHDASNELILLKMQDQLIASDSLVVNDGDFEMEFPVSVIGRNSLQLYFGENLVSEIRFFALPPSPKSYSLLFSFPNPESRILSTFLSSQGEKVEDKIQVSRGAVIQTSGSDLDSAKILIGDLDQLKTSKAIDQLNDGAVSLLVMNLSNPTADIKAINDYFKTEFEVKKSRDEEFRKLESGIEVLPYEFAKKPGMEFLFDQSVAIQNLDGKKVGVSLISQTFPQYLSGDSVSYSNTWQLILSKLSPNEAVNWSYEAPVFQNQSLQIQLNQTEKSEGYASLGNDTIYFQQDLINPFSQFSDLVIPDSGWVSLADSLEVFVYSEDALAPIENEKKMAGFFQNQSEGSSSVSYLQKSVSGWIWLAVFLLAFGLLWLEPRINY</sequence>
<keyword evidence="1" id="KW-1133">Transmembrane helix</keyword>
<evidence type="ECO:0000256" key="1">
    <source>
        <dbReference type="SAM" id="Phobius"/>
    </source>
</evidence>
<gene>
    <name evidence="2" type="ORF">J0A69_17800</name>
</gene>
<dbReference type="RefSeq" id="WP_206587973.1">
    <property type="nucleotide sequence ID" value="NZ_JAFKCU010000005.1"/>
</dbReference>
<evidence type="ECO:0000313" key="2">
    <source>
        <dbReference type="EMBL" id="MBN7817298.1"/>
    </source>
</evidence>
<accession>A0ABS3CJL1</accession>
<reference evidence="2 3" key="1">
    <citation type="submission" date="2021-03" db="EMBL/GenBank/DDBJ databases">
        <title>novel species isolated from a fishpond in China.</title>
        <authorList>
            <person name="Lu H."/>
            <person name="Cai Z."/>
        </authorList>
    </citation>
    <scope>NUCLEOTIDE SEQUENCE [LARGE SCALE GENOMIC DNA]</scope>
    <source>
        <strain evidence="2 3">YJ13C</strain>
    </source>
</reference>
<protein>
    <recommendedName>
        <fullName evidence="4">Aerotolerance regulator N-terminal domain-containing protein</fullName>
    </recommendedName>
</protein>
<name>A0ABS3CJL1_9BACT</name>
<dbReference type="EMBL" id="JAFKCU010000005">
    <property type="protein sequence ID" value="MBN7817298.1"/>
    <property type="molecule type" value="Genomic_DNA"/>
</dbReference>
<feature type="transmembrane region" description="Helical" evidence="1">
    <location>
        <begin position="6"/>
        <end position="32"/>
    </location>
</feature>
<keyword evidence="1" id="KW-0472">Membrane</keyword>
<comment type="caution">
    <text evidence="2">The sequence shown here is derived from an EMBL/GenBank/DDBJ whole genome shotgun (WGS) entry which is preliminary data.</text>
</comment>
<keyword evidence="1" id="KW-0812">Transmembrane</keyword>
<evidence type="ECO:0000313" key="3">
    <source>
        <dbReference type="Proteomes" id="UP000664480"/>
    </source>
</evidence>
<feature type="transmembrane region" description="Helical" evidence="1">
    <location>
        <begin position="515"/>
        <end position="533"/>
    </location>
</feature>